<reference evidence="3 4" key="1">
    <citation type="submission" date="2016-10" db="EMBL/GenBank/DDBJ databases">
        <authorList>
            <person name="de Groot N.N."/>
        </authorList>
    </citation>
    <scope>NUCLEOTIDE SEQUENCE [LARGE SCALE GENOMIC DNA]</scope>
    <source>
        <strain evidence="3 4">DSM 13760</strain>
    </source>
</reference>
<keyword evidence="4" id="KW-1185">Reference proteome</keyword>
<feature type="transmembrane region" description="Helical" evidence="1">
    <location>
        <begin position="30"/>
        <end position="56"/>
    </location>
</feature>
<dbReference type="AlphaFoldDB" id="A0A1H9UHH8"/>
<evidence type="ECO:0000259" key="2">
    <source>
        <dbReference type="Pfam" id="PF14317"/>
    </source>
</evidence>
<organism evidence="3 4">
    <name type="scientific">Isobaculum melis</name>
    <dbReference type="NCBI Taxonomy" id="142588"/>
    <lineage>
        <taxon>Bacteria</taxon>
        <taxon>Bacillati</taxon>
        <taxon>Bacillota</taxon>
        <taxon>Bacilli</taxon>
        <taxon>Lactobacillales</taxon>
        <taxon>Carnobacteriaceae</taxon>
        <taxon>Isobaculum</taxon>
    </lineage>
</organism>
<feature type="transmembrane region" description="Helical" evidence="1">
    <location>
        <begin position="76"/>
        <end position="96"/>
    </location>
</feature>
<gene>
    <name evidence="3" type="ORF">SAMN04488559_1309</name>
</gene>
<keyword evidence="1" id="KW-0812">Transmembrane</keyword>
<dbReference type="Proteomes" id="UP000198948">
    <property type="component" value="Unassembled WGS sequence"/>
</dbReference>
<keyword evidence="1" id="KW-0472">Membrane</keyword>
<protein>
    <submittedName>
        <fullName evidence="3">YcxB-like protein</fullName>
    </submittedName>
</protein>
<dbReference type="EMBL" id="FOHA01000030">
    <property type="protein sequence ID" value="SES08617.1"/>
    <property type="molecule type" value="Genomic_DNA"/>
</dbReference>
<evidence type="ECO:0000313" key="3">
    <source>
        <dbReference type="EMBL" id="SES08617.1"/>
    </source>
</evidence>
<proteinExistence type="predicted"/>
<name>A0A1H9UHH8_9LACT</name>
<sequence length="193" mass="23353">MQIKYIATKEDFTNFNKIFMKYQNKKLNTVIRIFSFFLLLFFFYFSYQLISFYLEFQTYFKNVGFNQFLHMQMENILWTIGFLVISCILFFEVNILTNFKIKKLINHPENQFFFSEKKLFFSDEKVDIHQEVSESIVQWESFTKIIETKQYLFLFNSSSTGLLIPKKAIPQELYTSLYELFMAKISNQVLIDK</sequence>
<accession>A0A1H9UHH8</accession>
<dbReference type="InterPro" id="IPR025588">
    <property type="entry name" value="YcxB-like_C"/>
</dbReference>
<dbReference type="OrthoDB" id="9898105at2"/>
<evidence type="ECO:0000256" key="1">
    <source>
        <dbReference type="SAM" id="Phobius"/>
    </source>
</evidence>
<dbReference type="STRING" id="142588.SAMN04488559_1309"/>
<evidence type="ECO:0000313" key="4">
    <source>
        <dbReference type="Proteomes" id="UP000198948"/>
    </source>
</evidence>
<dbReference type="Pfam" id="PF14317">
    <property type="entry name" value="YcxB"/>
    <property type="match status" value="1"/>
</dbReference>
<dbReference type="RefSeq" id="WP_092654212.1">
    <property type="nucleotide sequence ID" value="NZ_FOHA01000030.1"/>
</dbReference>
<feature type="domain" description="YcxB-like C-terminal" evidence="2">
    <location>
        <begin position="121"/>
        <end position="172"/>
    </location>
</feature>
<keyword evidence="1" id="KW-1133">Transmembrane helix</keyword>